<gene>
    <name evidence="5" type="ORF">EII11_03160</name>
</gene>
<dbReference type="PROSITE" id="PS50893">
    <property type="entry name" value="ABC_TRANSPORTER_2"/>
    <property type="match status" value="1"/>
</dbReference>
<dbReference type="GO" id="GO:0022857">
    <property type="term" value="F:transmembrane transporter activity"/>
    <property type="evidence" value="ECO:0007669"/>
    <property type="project" value="TreeGrafter"/>
</dbReference>
<dbReference type="GO" id="GO:0016887">
    <property type="term" value="F:ATP hydrolysis activity"/>
    <property type="evidence" value="ECO:0007669"/>
    <property type="project" value="InterPro"/>
</dbReference>
<reference evidence="5 6" key="1">
    <citation type="submission" date="2018-11" db="EMBL/GenBank/DDBJ databases">
        <title>Genomes From Bacteria Associated with the Canine Oral Cavity: a Test Case for Automated Genome-Based Taxonomic Assignment.</title>
        <authorList>
            <person name="Coil D.A."/>
            <person name="Jospin G."/>
            <person name="Darling A.E."/>
            <person name="Wallis C."/>
            <person name="Davis I.J."/>
            <person name="Harris S."/>
            <person name="Eisen J.A."/>
            <person name="Holcombe L.J."/>
            <person name="O'Flynn C."/>
        </authorList>
    </citation>
    <scope>NUCLEOTIDE SEQUENCE [LARGE SCALE GENOMIC DNA]</scope>
    <source>
        <strain evidence="5 6">OH770</strain>
    </source>
</reference>
<dbReference type="OrthoDB" id="9802264at2"/>
<keyword evidence="2" id="KW-0547">Nucleotide-binding</keyword>
<evidence type="ECO:0000259" key="4">
    <source>
        <dbReference type="PROSITE" id="PS50893"/>
    </source>
</evidence>
<evidence type="ECO:0000256" key="2">
    <source>
        <dbReference type="ARBA" id="ARBA00022741"/>
    </source>
</evidence>
<dbReference type="Gene3D" id="3.40.50.300">
    <property type="entry name" value="P-loop containing nucleotide triphosphate hydrolases"/>
    <property type="match status" value="1"/>
</dbReference>
<dbReference type="SMART" id="SM00382">
    <property type="entry name" value="AAA"/>
    <property type="match status" value="1"/>
</dbReference>
<dbReference type="CDD" id="cd03255">
    <property type="entry name" value="ABC_MJ0796_LolCDE_FtsE"/>
    <property type="match status" value="1"/>
</dbReference>
<keyword evidence="3 5" id="KW-0067">ATP-binding</keyword>
<protein>
    <submittedName>
        <fullName evidence="5">ABC transporter ATP-binding protein</fullName>
    </submittedName>
</protein>
<dbReference type="InterPro" id="IPR003593">
    <property type="entry name" value="AAA+_ATPase"/>
</dbReference>
<dbReference type="InterPro" id="IPR015854">
    <property type="entry name" value="ABC_transpr_LolD-like"/>
</dbReference>
<dbReference type="InterPro" id="IPR003439">
    <property type="entry name" value="ABC_transporter-like_ATP-bd"/>
</dbReference>
<accession>A0A3P1SF01</accession>
<dbReference type="InterPro" id="IPR027417">
    <property type="entry name" value="P-loop_NTPase"/>
</dbReference>
<keyword evidence="6" id="KW-1185">Reference proteome</keyword>
<name>A0A3P1SF01_9ACTO</name>
<dbReference type="EMBL" id="RQZF01000002">
    <property type="protein sequence ID" value="RRC95871.1"/>
    <property type="molecule type" value="Genomic_DNA"/>
</dbReference>
<evidence type="ECO:0000313" key="5">
    <source>
        <dbReference type="EMBL" id="RRC95871.1"/>
    </source>
</evidence>
<proteinExistence type="predicted"/>
<evidence type="ECO:0000256" key="3">
    <source>
        <dbReference type="ARBA" id="ARBA00022840"/>
    </source>
</evidence>
<organism evidence="5 6">
    <name type="scientific">Schaalia canis</name>
    <dbReference type="NCBI Taxonomy" id="100469"/>
    <lineage>
        <taxon>Bacteria</taxon>
        <taxon>Bacillati</taxon>
        <taxon>Actinomycetota</taxon>
        <taxon>Actinomycetes</taxon>
        <taxon>Actinomycetales</taxon>
        <taxon>Actinomycetaceae</taxon>
        <taxon>Schaalia</taxon>
    </lineage>
</organism>
<dbReference type="InterPro" id="IPR017871">
    <property type="entry name" value="ABC_transporter-like_CS"/>
</dbReference>
<evidence type="ECO:0000313" key="6">
    <source>
        <dbReference type="Proteomes" id="UP000280444"/>
    </source>
</evidence>
<dbReference type="Pfam" id="PF00005">
    <property type="entry name" value="ABC_tran"/>
    <property type="match status" value="1"/>
</dbReference>
<dbReference type="AlphaFoldDB" id="A0A3P1SF01"/>
<dbReference type="PANTHER" id="PTHR24220">
    <property type="entry name" value="IMPORT ATP-BINDING PROTEIN"/>
    <property type="match status" value="1"/>
</dbReference>
<dbReference type="InterPro" id="IPR017911">
    <property type="entry name" value="MacB-like_ATP-bd"/>
</dbReference>
<dbReference type="Proteomes" id="UP000280444">
    <property type="component" value="Unassembled WGS sequence"/>
</dbReference>
<dbReference type="SUPFAM" id="SSF52540">
    <property type="entry name" value="P-loop containing nucleoside triphosphate hydrolases"/>
    <property type="match status" value="1"/>
</dbReference>
<feature type="domain" description="ABC transporter" evidence="4">
    <location>
        <begin position="55"/>
        <end position="290"/>
    </location>
</feature>
<dbReference type="GO" id="GO:0005886">
    <property type="term" value="C:plasma membrane"/>
    <property type="evidence" value="ECO:0007669"/>
    <property type="project" value="TreeGrafter"/>
</dbReference>
<dbReference type="PROSITE" id="PS00211">
    <property type="entry name" value="ABC_TRANSPORTER_1"/>
    <property type="match status" value="1"/>
</dbReference>
<comment type="caution">
    <text evidence="5">The sequence shown here is derived from an EMBL/GenBank/DDBJ whole genome shotgun (WGS) entry which is preliminary data.</text>
</comment>
<dbReference type="GO" id="GO:0005524">
    <property type="term" value="F:ATP binding"/>
    <property type="evidence" value="ECO:0007669"/>
    <property type="project" value="UniProtKB-KW"/>
</dbReference>
<keyword evidence="1" id="KW-0813">Transport</keyword>
<sequence>MRRSNMSLRWPAHSPPLMRSHLLKARQRPAGLLLVALPNPAATSPNMTNPEATMIDLRSIHHAYQDVPVLRDVSLHIDEGEYVAIMGPSGSGKSTLLNILAGLEQPSEGSVTWWGEDMTRLSTEECARIRLQRWGFVFQDAHLMESLSLLDNIVLPALMLKAEERGAIMERARELMALTGISEAAWRLPSEVSGGQRQRAGLCRALINQPDILVGDEPTGALNTSSTQEILDLIDQVRRGGSTVVVVTHDPGVAARAERVMLMVDGRLQEECSLEGSLIQRREQVGRLLLAHGV</sequence>
<evidence type="ECO:0000256" key="1">
    <source>
        <dbReference type="ARBA" id="ARBA00022448"/>
    </source>
</evidence>